<accession>A0A561TT51</accession>
<dbReference type="InterPro" id="IPR036250">
    <property type="entry name" value="AcylCo_DH-like_C"/>
</dbReference>
<keyword evidence="1" id="KW-0285">Flavoprotein</keyword>
<dbReference type="GO" id="GO:0016627">
    <property type="term" value="F:oxidoreductase activity, acting on the CH-CH group of donors"/>
    <property type="evidence" value="ECO:0007669"/>
    <property type="project" value="InterPro"/>
</dbReference>
<organism evidence="3 4">
    <name type="scientific">Kitasatospora viridis</name>
    <dbReference type="NCBI Taxonomy" id="281105"/>
    <lineage>
        <taxon>Bacteria</taxon>
        <taxon>Bacillati</taxon>
        <taxon>Actinomycetota</taxon>
        <taxon>Actinomycetes</taxon>
        <taxon>Kitasatosporales</taxon>
        <taxon>Streptomycetaceae</taxon>
        <taxon>Kitasatospora</taxon>
    </lineage>
</organism>
<dbReference type="SUPFAM" id="SSF47203">
    <property type="entry name" value="Acyl-CoA dehydrogenase C-terminal domain-like"/>
    <property type="match status" value="1"/>
</dbReference>
<dbReference type="InterPro" id="IPR009075">
    <property type="entry name" value="AcylCo_DH/oxidase_C"/>
</dbReference>
<dbReference type="Gene3D" id="1.20.140.10">
    <property type="entry name" value="Butyryl-CoA Dehydrogenase, subunit A, domain 3"/>
    <property type="match status" value="1"/>
</dbReference>
<dbReference type="OrthoDB" id="2450120at2"/>
<protein>
    <submittedName>
        <fullName evidence="3">Hpt domain-containing protein</fullName>
    </submittedName>
</protein>
<evidence type="ECO:0000313" key="4">
    <source>
        <dbReference type="Proteomes" id="UP000317940"/>
    </source>
</evidence>
<dbReference type="RefSeq" id="WP_145909492.1">
    <property type="nucleotide sequence ID" value="NZ_BAAAMZ010000001.1"/>
</dbReference>
<gene>
    <name evidence="3" type="ORF">FHX73_13322</name>
</gene>
<name>A0A561TT51_9ACTN</name>
<feature type="domain" description="Acyl-CoA dehydrogenase/oxidase C-terminal" evidence="2">
    <location>
        <begin position="162"/>
        <end position="268"/>
    </location>
</feature>
<dbReference type="Pfam" id="PF00441">
    <property type="entry name" value="Acyl-CoA_dh_1"/>
    <property type="match status" value="1"/>
</dbReference>
<dbReference type="GO" id="GO:0000160">
    <property type="term" value="P:phosphorelay signal transduction system"/>
    <property type="evidence" value="ECO:0007669"/>
    <property type="project" value="InterPro"/>
</dbReference>
<dbReference type="EMBL" id="VIWT01000003">
    <property type="protein sequence ID" value="TWF90278.1"/>
    <property type="molecule type" value="Genomic_DNA"/>
</dbReference>
<evidence type="ECO:0000256" key="1">
    <source>
        <dbReference type="ARBA" id="ARBA00022630"/>
    </source>
</evidence>
<dbReference type="AlphaFoldDB" id="A0A561TT51"/>
<evidence type="ECO:0000313" key="3">
    <source>
        <dbReference type="EMBL" id="TWF90278.1"/>
    </source>
</evidence>
<comment type="caution">
    <text evidence="3">The sequence shown here is derived from an EMBL/GenBank/DDBJ whole genome shotgun (WGS) entry which is preliminary data.</text>
</comment>
<sequence length="324" mass="34131">MSIENELAVAREAGYHGTAGPVAEAALVAGPLVERAGLALPAGVVTFAAGPLEARFARPDAQHRVGPVGARGLDDALRVSGTLHRVPWARGADAVVVLTDGPWGGPALLVLTAGEYRLLPGGNLAGEPRDELVLLDAAVPAERVRRVPAELAREAHWRSGLARAALIAGAARRCVELTVTHTASRVQFGRPLDRFQAVKQEQARLVEETALVTAAVDAVGRAGAEEIETAAWIAAAQAAASVAEIARIAHQLHGAIGFTGLSPLHEATTRMWSWRDEDGGERAWQRLLGRRVVERDGLWETVTGGQHTGRDLGRGCLEACVPPA</sequence>
<proteinExistence type="predicted"/>
<dbReference type="Proteomes" id="UP000317940">
    <property type="component" value="Unassembled WGS sequence"/>
</dbReference>
<reference evidence="3 4" key="1">
    <citation type="submission" date="2019-06" db="EMBL/GenBank/DDBJ databases">
        <title>Sequencing the genomes of 1000 actinobacteria strains.</title>
        <authorList>
            <person name="Klenk H.-P."/>
        </authorList>
    </citation>
    <scope>NUCLEOTIDE SEQUENCE [LARGE SCALE GENOMIC DNA]</scope>
    <source>
        <strain evidence="3 4">DSM 44826</strain>
    </source>
</reference>
<evidence type="ECO:0000259" key="2">
    <source>
        <dbReference type="Pfam" id="PF00441"/>
    </source>
</evidence>
<keyword evidence="4" id="KW-1185">Reference proteome</keyword>